<dbReference type="Pfam" id="PF13545">
    <property type="entry name" value="HTH_Crp_2"/>
    <property type="match status" value="1"/>
</dbReference>
<dbReference type="RefSeq" id="WP_132542966.1">
    <property type="nucleotide sequence ID" value="NZ_SLWW01000004.1"/>
</dbReference>
<name>A0A4R2KFG6_9RHOB</name>
<keyword evidence="7" id="KW-1185">Reference proteome</keyword>
<dbReference type="OrthoDB" id="7263823at2"/>
<sequence length="208" mass="22726">MQGPHHPHSALASQLGGGRRRRHGPGETIARPDAGVDRLFLLESGLARISLTGAARELTLGYLRPGSLYVTHTRAWVEALDPCTIVSWPVGDMLALVTRQPELGLAAFREVGLLLRGALDVIEDLAFRPVESRLARFLLAERQIQGSDRLRLIDSTESLASVLGTTRQTLSTLLTRLARSGVIERPDRRHLVLLDIARLEALAELSPG</sequence>
<dbReference type="InterPro" id="IPR014710">
    <property type="entry name" value="RmlC-like_jellyroll"/>
</dbReference>
<dbReference type="GO" id="GO:0003677">
    <property type="term" value="F:DNA binding"/>
    <property type="evidence" value="ECO:0007669"/>
    <property type="project" value="UniProtKB-KW"/>
</dbReference>
<gene>
    <name evidence="6" type="ORF">EV655_104108</name>
</gene>
<dbReference type="GO" id="GO:0003700">
    <property type="term" value="F:DNA-binding transcription factor activity"/>
    <property type="evidence" value="ECO:0007669"/>
    <property type="project" value="TreeGrafter"/>
</dbReference>
<dbReference type="Pfam" id="PF00027">
    <property type="entry name" value="cNMP_binding"/>
    <property type="match status" value="1"/>
</dbReference>
<keyword evidence="1" id="KW-0805">Transcription regulation</keyword>
<keyword evidence="3" id="KW-0804">Transcription</keyword>
<comment type="caution">
    <text evidence="6">The sequence shown here is derived from an EMBL/GenBank/DDBJ whole genome shotgun (WGS) entry which is preliminary data.</text>
</comment>
<feature type="domain" description="HTH crp-type" evidence="5">
    <location>
        <begin position="128"/>
        <end position="197"/>
    </location>
</feature>
<dbReference type="PANTHER" id="PTHR24567:SF26">
    <property type="entry name" value="REGULATORY PROTEIN YEIL"/>
    <property type="match status" value="1"/>
</dbReference>
<dbReference type="SUPFAM" id="SSF46785">
    <property type="entry name" value="Winged helix' DNA-binding domain"/>
    <property type="match status" value="1"/>
</dbReference>
<accession>A0A4R2KFG6</accession>
<dbReference type="InterPro" id="IPR000595">
    <property type="entry name" value="cNMP-bd_dom"/>
</dbReference>
<dbReference type="GO" id="GO:0005829">
    <property type="term" value="C:cytosol"/>
    <property type="evidence" value="ECO:0007669"/>
    <property type="project" value="TreeGrafter"/>
</dbReference>
<dbReference type="Gene3D" id="1.10.10.10">
    <property type="entry name" value="Winged helix-like DNA-binding domain superfamily/Winged helix DNA-binding domain"/>
    <property type="match status" value="1"/>
</dbReference>
<evidence type="ECO:0000313" key="6">
    <source>
        <dbReference type="EMBL" id="TCO72421.1"/>
    </source>
</evidence>
<organism evidence="6 7">
    <name type="scientific">Rhodovulum euryhalinum</name>
    <dbReference type="NCBI Taxonomy" id="35805"/>
    <lineage>
        <taxon>Bacteria</taxon>
        <taxon>Pseudomonadati</taxon>
        <taxon>Pseudomonadota</taxon>
        <taxon>Alphaproteobacteria</taxon>
        <taxon>Rhodobacterales</taxon>
        <taxon>Paracoccaceae</taxon>
        <taxon>Rhodovulum</taxon>
    </lineage>
</organism>
<dbReference type="InterPro" id="IPR036390">
    <property type="entry name" value="WH_DNA-bd_sf"/>
</dbReference>
<dbReference type="EMBL" id="SLWW01000004">
    <property type="protein sequence ID" value="TCO72421.1"/>
    <property type="molecule type" value="Genomic_DNA"/>
</dbReference>
<evidence type="ECO:0000256" key="1">
    <source>
        <dbReference type="ARBA" id="ARBA00023015"/>
    </source>
</evidence>
<protein>
    <submittedName>
        <fullName evidence="6">CRP-like cAMP-binding protein</fullName>
    </submittedName>
</protein>
<dbReference type="InterPro" id="IPR012318">
    <property type="entry name" value="HTH_CRP"/>
</dbReference>
<evidence type="ECO:0000256" key="2">
    <source>
        <dbReference type="ARBA" id="ARBA00023125"/>
    </source>
</evidence>
<keyword evidence="2" id="KW-0238">DNA-binding</keyword>
<dbReference type="SMART" id="SM00419">
    <property type="entry name" value="HTH_CRP"/>
    <property type="match status" value="1"/>
</dbReference>
<evidence type="ECO:0000259" key="5">
    <source>
        <dbReference type="PROSITE" id="PS51063"/>
    </source>
</evidence>
<dbReference type="PANTHER" id="PTHR24567">
    <property type="entry name" value="CRP FAMILY TRANSCRIPTIONAL REGULATORY PROTEIN"/>
    <property type="match status" value="1"/>
</dbReference>
<dbReference type="AlphaFoldDB" id="A0A4R2KFG6"/>
<evidence type="ECO:0000256" key="3">
    <source>
        <dbReference type="ARBA" id="ARBA00023163"/>
    </source>
</evidence>
<dbReference type="Proteomes" id="UP000295142">
    <property type="component" value="Unassembled WGS sequence"/>
</dbReference>
<dbReference type="PROSITE" id="PS51063">
    <property type="entry name" value="HTH_CRP_2"/>
    <property type="match status" value="1"/>
</dbReference>
<proteinExistence type="predicted"/>
<evidence type="ECO:0000313" key="7">
    <source>
        <dbReference type="Proteomes" id="UP000295142"/>
    </source>
</evidence>
<dbReference type="InterPro" id="IPR050397">
    <property type="entry name" value="Env_Response_Regulators"/>
</dbReference>
<evidence type="ECO:0000256" key="4">
    <source>
        <dbReference type="SAM" id="MobiDB-lite"/>
    </source>
</evidence>
<dbReference type="InterPro" id="IPR036388">
    <property type="entry name" value="WH-like_DNA-bd_sf"/>
</dbReference>
<dbReference type="SUPFAM" id="SSF51206">
    <property type="entry name" value="cAMP-binding domain-like"/>
    <property type="match status" value="1"/>
</dbReference>
<reference evidence="6 7" key="1">
    <citation type="submission" date="2019-03" db="EMBL/GenBank/DDBJ databases">
        <title>Genomic Encyclopedia of Type Strains, Phase IV (KMG-IV): sequencing the most valuable type-strain genomes for metagenomic binning, comparative biology and taxonomic classification.</title>
        <authorList>
            <person name="Goeker M."/>
        </authorList>
    </citation>
    <scope>NUCLEOTIDE SEQUENCE [LARGE SCALE GENOMIC DNA]</scope>
    <source>
        <strain evidence="6 7">DSM 4868</strain>
    </source>
</reference>
<dbReference type="CDD" id="cd00038">
    <property type="entry name" value="CAP_ED"/>
    <property type="match status" value="1"/>
</dbReference>
<feature type="region of interest" description="Disordered" evidence="4">
    <location>
        <begin position="1"/>
        <end position="31"/>
    </location>
</feature>
<dbReference type="InterPro" id="IPR018490">
    <property type="entry name" value="cNMP-bd_dom_sf"/>
</dbReference>
<dbReference type="Gene3D" id="2.60.120.10">
    <property type="entry name" value="Jelly Rolls"/>
    <property type="match status" value="1"/>
</dbReference>
<dbReference type="CDD" id="cd00092">
    <property type="entry name" value="HTH_CRP"/>
    <property type="match status" value="1"/>
</dbReference>